<dbReference type="KEGG" id="slc:SL103_16095"/>
<dbReference type="SUPFAM" id="SSF54593">
    <property type="entry name" value="Glyoxalase/Bleomycin resistance protein/Dihydroxybiphenyl dioxygenase"/>
    <property type="match status" value="1"/>
</dbReference>
<protein>
    <recommendedName>
        <fullName evidence="1">VOC domain-containing protein</fullName>
    </recommendedName>
</protein>
<proteinExistence type="predicted"/>
<dbReference type="Proteomes" id="UP000094094">
    <property type="component" value="Chromosome"/>
</dbReference>
<accession>A0A1D7VLI1</accession>
<evidence type="ECO:0000313" key="2">
    <source>
        <dbReference type="EMBL" id="AOP47577.1"/>
    </source>
</evidence>
<organism evidence="2 3">
    <name type="scientific">Streptomyces lydicus</name>
    <dbReference type="NCBI Taxonomy" id="47763"/>
    <lineage>
        <taxon>Bacteria</taxon>
        <taxon>Bacillati</taxon>
        <taxon>Actinomycetota</taxon>
        <taxon>Actinomycetes</taxon>
        <taxon>Kitasatosporales</taxon>
        <taxon>Streptomycetaceae</taxon>
        <taxon>Streptomyces</taxon>
    </lineage>
</organism>
<dbReference type="AlphaFoldDB" id="A0A1D7VLI1"/>
<dbReference type="Pfam" id="PF00903">
    <property type="entry name" value="Glyoxalase"/>
    <property type="match status" value="1"/>
</dbReference>
<evidence type="ECO:0000313" key="3">
    <source>
        <dbReference type="Proteomes" id="UP000094094"/>
    </source>
</evidence>
<gene>
    <name evidence="2" type="ORF">SL103_16095</name>
</gene>
<dbReference type="InterPro" id="IPR052164">
    <property type="entry name" value="Anthracycline_SecMetBiosynth"/>
</dbReference>
<dbReference type="RefSeq" id="WP_069569721.1">
    <property type="nucleotide sequence ID" value="NZ_CP017157.1"/>
</dbReference>
<dbReference type="PANTHER" id="PTHR33993">
    <property type="entry name" value="GLYOXALASE-RELATED"/>
    <property type="match status" value="1"/>
</dbReference>
<sequence length="125" mass="13461">MARPVHFEIHATDVERARSFYTAVFGWSIEKDGDRWVIRTGNGEPGIDGTLLARQGPPPDPAAPVNGFLVRMLVTSIDATTLAVEAHGGEITVPTIPVPDIGLFAVGRDPDGNIFQMVQPDPFPT</sequence>
<dbReference type="CDD" id="cd07247">
    <property type="entry name" value="SgaA_N_like"/>
    <property type="match status" value="1"/>
</dbReference>
<feature type="domain" description="VOC" evidence="1">
    <location>
        <begin position="3"/>
        <end position="120"/>
    </location>
</feature>
<dbReference type="PROSITE" id="PS51819">
    <property type="entry name" value="VOC"/>
    <property type="match status" value="1"/>
</dbReference>
<dbReference type="Gene3D" id="3.10.180.10">
    <property type="entry name" value="2,3-Dihydroxybiphenyl 1,2-Dioxygenase, domain 1"/>
    <property type="match status" value="1"/>
</dbReference>
<keyword evidence="3" id="KW-1185">Reference proteome</keyword>
<evidence type="ECO:0000259" key="1">
    <source>
        <dbReference type="PROSITE" id="PS51819"/>
    </source>
</evidence>
<dbReference type="PANTHER" id="PTHR33993:SF2">
    <property type="entry name" value="VOC DOMAIN-CONTAINING PROTEIN"/>
    <property type="match status" value="1"/>
</dbReference>
<dbReference type="InterPro" id="IPR004360">
    <property type="entry name" value="Glyas_Fos-R_dOase_dom"/>
</dbReference>
<dbReference type="InterPro" id="IPR029068">
    <property type="entry name" value="Glyas_Bleomycin-R_OHBP_Dase"/>
</dbReference>
<reference evidence="2 3" key="1">
    <citation type="submission" date="2016-09" db="EMBL/GenBank/DDBJ databases">
        <title>Complete genome sequencing of Streptomyces lydicus 103 and metabolic pathways analysis of antibiotic biosynthesis.</title>
        <authorList>
            <person name="Jia N."/>
            <person name="Ding M.-Z."/>
            <person name="Gao F."/>
            <person name="Yuan Y.-J."/>
        </authorList>
    </citation>
    <scope>NUCLEOTIDE SEQUENCE [LARGE SCALE GENOMIC DNA]</scope>
    <source>
        <strain evidence="2 3">103</strain>
    </source>
</reference>
<dbReference type="EMBL" id="CP017157">
    <property type="protein sequence ID" value="AOP47577.1"/>
    <property type="molecule type" value="Genomic_DNA"/>
</dbReference>
<dbReference type="OrthoDB" id="9793039at2"/>
<name>A0A1D7VLI1_9ACTN</name>
<dbReference type="InterPro" id="IPR037523">
    <property type="entry name" value="VOC_core"/>
</dbReference>